<comment type="caution">
    <text evidence="1">The sequence shown here is derived from an EMBL/GenBank/DDBJ whole genome shotgun (WGS) entry which is preliminary data.</text>
</comment>
<keyword evidence="2" id="KW-1185">Reference proteome</keyword>
<protein>
    <recommendedName>
        <fullName evidence="3">HEAT repeat domain-containing protein</fullName>
    </recommendedName>
</protein>
<gene>
    <name evidence="1" type="ORF">POL72_47215</name>
</gene>
<accession>A0ABT5CIC7</accession>
<evidence type="ECO:0008006" key="3">
    <source>
        <dbReference type="Google" id="ProtNLM"/>
    </source>
</evidence>
<dbReference type="SUPFAM" id="SSF48371">
    <property type="entry name" value="ARM repeat"/>
    <property type="match status" value="1"/>
</dbReference>
<evidence type="ECO:0000313" key="1">
    <source>
        <dbReference type="EMBL" id="MDC0685388.1"/>
    </source>
</evidence>
<dbReference type="RefSeq" id="WP_272103646.1">
    <property type="nucleotide sequence ID" value="NZ_JAQNDK010000006.1"/>
</dbReference>
<dbReference type="Proteomes" id="UP001217485">
    <property type="component" value="Unassembled WGS sequence"/>
</dbReference>
<name>A0ABT5CIC7_9BACT</name>
<proteinExistence type="predicted"/>
<sequence>MSAARSQTASTLLLDEHFEAGDDRFVDEVLASEAGRKLKALAPRWYADRRPFARRALLRYIDDGCDRPHHRGLVKVLYKLAEQAGDDEIVGRFMVAFDRLVRRKLVKVTRYDWVTRTSSDEPCLVSDTGVPVSLPKGDVESPRFSMRTRHYLRRRAFRYFRRLGRRDAARYGRAIRAALALYRDEHLDRPERLLDAWGLLHALYWGSPALDRLPRGVRLAEGAALAELEPAPIYPEAWQGAFDEVLDLVTAARSRTVRAFAVGLLERDHAAELRGLPLARVRALLESPHDEVQTFAAGLLRQVPGLGSLPIADWLSLLQTENAAALAFLCEAVVEHVSPARLSLAECVDLARARAAPVAELGLRWARTKPVETAADLDTIARLATAVAPRVREEAVAWLIEVLGRSPHGRAEHVRDLLDSRHEDVRARALELFEADARFRDDTGLWAALAETPHADARAFLIRHLAARKAAFSPEALRHVWAAALLAVHGGARDKRAVVRQIADRVVARPGEADALLPLLGVALRSVRAPERRAALGALARAAFRAPALRDAIARRLPELRLFEGEDAA</sequence>
<organism evidence="1 2">
    <name type="scientific">Sorangium atrum</name>
    <dbReference type="NCBI Taxonomy" id="2995308"/>
    <lineage>
        <taxon>Bacteria</taxon>
        <taxon>Pseudomonadati</taxon>
        <taxon>Myxococcota</taxon>
        <taxon>Polyangia</taxon>
        <taxon>Polyangiales</taxon>
        <taxon>Polyangiaceae</taxon>
        <taxon>Sorangium</taxon>
    </lineage>
</organism>
<dbReference type="EMBL" id="JAQNDK010000006">
    <property type="protein sequence ID" value="MDC0685388.1"/>
    <property type="molecule type" value="Genomic_DNA"/>
</dbReference>
<reference evidence="1 2" key="1">
    <citation type="submission" date="2023-01" db="EMBL/GenBank/DDBJ databases">
        <title>Minimal conservation of predation-associated metabolite biosynthetic gene clusters underscores biosynthetic potential of Myxococcota including descriptions for ten novel species: Archangium lansinium sp. nov., Myxococcus landrumus sp. nov., Nannocystis bai.</title>
        <authorList>
            <person name="Ahearne A."/>
            <person name="Stevens C."/>
            <person name="Dowd S."/>
        </authorList>
    </citation>
    <scope>NUCLEOTIDE SEQUENCE [LARGE SCALE GENOMIC DNA]</scope>
    <source>
        <strain evidence="1 2">WIWO2</strain>
    </source>
</reference>
<evidence type="ECO:0000313" key="2">
    <source>
        <dbReference type="Proteomes" id="UP001217485"/>
    </source>
</evidence>
<dbReference type="InterPro" id="IPR016024">
    <property type="entry name" value="ARM-type_fold"/>
</dbReference>